<reference evidence="1" key="1">
    <citation type="submission" date="2021-02" db="EMBL/GenBank/DDBJ databases">
        <authorList>
            <person name="Dougan E. K."/>
            <person name="Rhodes N."/>
            <person name="Thang M."/>
            <person name="Chan C."/>
        </authorList>
    </citation>
    <scope>NUCLEOTIDE SEQUENCE</scope>
</reference>
<protein>
    <submittedName>
        <fullName evidence="1">Uncharacterized protein</fullName>
    </submittedName>
</protein>
<evidence type="ECO:0000313" key="2">
    <source>
        <dbReference type="Proteomes" id="UP000626109"/>
    </source>
</evidence>
<proteinExistence type="predicted"/>
<dbReference type="Proteomes" id="UP000626109">
    <property type="component" value="Unassembled WGS sequence"/>
</dbReference>
<accession>A0A813LF05</accession>
<evidence type="ECO:0000313" key="1">
    <source>
        <dbReference type="EMBL" id="CAE8726146.1"/>
    </source>
</evidence>
<dbReference type="EMBL" id="CAJNNW010035177">
    <property type="protein sequence ID" value="CAE8726146.1"/>
    <property type="molecule type" value="Genomic_DNA"/>
</dbReference>
<comment type="caution">
    <text evidence="1">The sequence shown here is derived from an EMBL/GenBank/DDBJ whole genome shotgun (WGS) entry which is preliminary data.</text>
</comment>
<organism evidence="1 2">
    <name type="scientific">Polarella glacialis</name>
    <name type="common">Dinoflagellate</name>
    <dbReference type="NCBI Taxonomy" id="89957"/>
    <lineage>
        <taxon>Eukaryota</taxon>
        <taxon>Sar</taxon>
        <taxon>Alveolata</taxon>
        <taxon>Dinophyceae</taxon>
        <taxon>Suessiales</taxon>
        <taxon>Suessiaceae</taxon>
        <taxon>Polarella</taxon>
    </lineage>
</organism>
<gene>
    <name evidence="1" type="ORF">PGLA2088_LOCUS44387</name>
</gene>
<name>A0A813LF05_POLGL</name>
<dbReference type="AlphaFoldDB" id="A0A813LF05"/>
<sequence>MEACGEGQTATTSDATTSVAIRETAASTDRAFYTVPPDLPANMRVGHPLLPNHLSALFELPPHYFRGSQAGGGSTTHVASGNLILMTVDSVRRLLLSGNRWPVK</sequence>